<protein>
    <submittedName>
        <fullName evidence="1">Uncharacterized protein</fullName>
    </submittedName>
</protein>
<accession>A0ABP0TNH5</accession>
<dbReference type="EMBL" id="OZ019905">
    <property type="protein sequence ID" value="CAK9201094.1"/>
    <property type="molecule type" value="Genomic_DNA"/>
</dbReference>
<reference evidence="1" key="1">
    <citation type="submission" date="2024-02" db="EMBL/GenBank/DDBJ databases">
        <authorList>
            <consortium name="ELIXIR-Norway"/>
            <consortium name="Elixir Norway"/>
        </authorList>
    </citation>
    <scope>NUCLEOTIDE SEQUENCE</scope>
</reference>
<dbReference type="Proteomes" id="UP001497512">
    <property type="component" value="Chromosome 13"/>
</dbReference>
<evidence type="ECO:0000313" key="1">
    <source>
        <dbReference type="EMBL" id="CAK9201094.1"/>
    </source>
</evidence>
<gene>
    <name evidence="1" type="ORF">CSSPTR1EN2_LOCUS5735</name>
</gene>
<keyword evidence="2" id="KW-1185">Reference proteome</keyword>
<evidence type="ECO:0000313" key="2">
    <source>
        <dbReference type="Proteomes" id="UP001497512"/>
    </source>
</evidence>
<proteinExistence type="predicted"/>
<organism evidence="1 2">
    <name type="scientific">Sphagnum troendelagicum</name>
    <dbReference type="NCBI Taxonomy" id="128251"/>
    <lineage>
        <taxon>Eukaryota</taxon>
        <taxon>Viridiplantae</taxon>
        <taxon>Streptophyta</taxon>
        <taxon>Embryophyta</taxon>
        <taxon>Bryophyta</taxon>
        <taxon>Sphagnophytina</taxon>
        <taxon>Sphagnopsida</taxon>
        <taxon>Sphagnales</taxon>
        <taxon>Sphagnaceae</taxon>
        <taxon>Sphagnum</taxon>
    </lineage>
</organism>
<name>A0ABP0TNH5_9BRYO</name>
<sequence length="75" mass="8256">MTRTRKKTRTTVAPCRAPPSASLLVPADSASLSLLASTSLSSSAVFFFRYLLWFGLSRRKENGRLFVVSLSDLFA</sequence>